<comment type="caution">
    <text evidence="2">The sequence shown here is derived from an EMBL/GenBank/DDBJ whole genome shotgun (WGS) entry which is preliminary data.</text>
</comment>
<name>A0ABQ6TVH6_9ENTR</name>
<keyword evidence="3" id="KW-1185">Reference proteome</keyword>
<feature type="region of interest" description="Disordered" evidence="1">
    <location>
        <begin position="25"/>
        <end position="65"/>
    </location>
</feature>
<accession>A0ABQ6TVH6</accession>
<dbReference type="Proteomes" id="UP000469927">
    <property type="component" value="Unassembled WGS sequence"/>
</dbReference>
<evidence type="ECO:0000313" key="2">
    <source>
        <dbReference type="EMBL" id="KAB0872015.1"/>
    </source>
</evidence>
<gene>
    <name evidence="2" type="ORF">FZI19_20545</name>
</gene>
<reference evidence="2 3" key="1">
    <citation type="submission" date="2019-08" db="EMBL/GenBank/DDBJ databases">
        <title>Prevalence, distribution, and phylogeny of type two toxin-antitoxin genes possessed by Cronobacter species where C. sakazakii homologs follow sequence type lineages.</title>
        <authorList>
            <person name="Finkelstein S."/>
            <person name="Negrete F."/>
            <person name="Jang H."/>
            <person name="Gopinath G.R."/>
            <person name="Tall B.D."/>
        </authorList>
    </citation>
    <scope>NUCLEOTIDE SEQUENCE [LARGE SCALE GENOMIC DNA]</scope>
    <source>
        <strain evidence="2 3">MOD1_GK1257</strain>
    </source>
</reference>
<evidence type="ECO:0000256" key="1">
    <source>
        <dbReference type="SAM" id="MobiDB-lite"/>
    </source>
</evidence>
<evidence type="ECO:0000313" key="3">
    <source>
        <dbReference type="Proteomes" id="UP000469927"/>
    </source>
</evidence>
<protein>
    <submittedName>
        <fullName evidence="2">Uncharacterized protein</fullName>
    </submittedName>
</protein>
<proteinExistence type="predicted"/>
<organism evidence="2 3">
    <name type="scientific">Cronobacter muytjensii</name>
    <dbReference type="NCBI Taxonomy" id="413501"/>
    <lineage>
        <taxon>Bacteria</taxon>
        <taxon>Pseudomonadati</taxon>
        <taxon>Pseudomonadota</taxon>
        <taxon>Gammaproteobacteria</taxon>
        <taxon>Enterobacterales</taxon>
        <taxon>Enterobacteriaceae</taxon>
        <taxon>Cronobacter</taxon>
    </lineage>
</organism>
<dbReference type="EMBL" id="WAGD01000089">
    <property type="protein sequence ID" value="KAB0872015.1"/>
    <property type="molecule type" value="Genomic_DNA"/>
</dbReference>
<sequence>MHPPFEIWDVKAMVLLRLKKIGRAVSPQAGTHRRDKNAGSIFEQREALAPKGRGSGMSRVSGARA</sequence>